<sequence length="330" mass="35204">MATVPNLNEYLAELGFDPTVTYSVPRNPSDAALAGINAFMRERLPCRSVESMGIIHVTGPAVKDHTAPLKAIGGLLTALQDGVDAIGASLMGIYTLAGALPLNVTGRTQLSMVASPMPGSVVIQVAPALSRVSDLYPDGREASLFDVEEEIDARPLADLAFDEFSSLIKGLDAEVSSEDDFVGRLTELGPRAASAMRAFCDSVDKGGLDVEFEWREPGHVPESSRLSHLEAKNAAAVIQNAEISSESVELIGVILTITMSAKDKLRIRTDEGAEITLAIGTISPADVIDVHTGDRVRITAERRTSSKAGGRQHERLIGISLEKLRAFDED</sequence>
<accession>A0A6N8JMB2</accession>
<dbReference type="AlphaFoldDB" id="A0A6N8JMB2"/>
<comment type="caution">
    <text evidence="1">The sequence shown here is derived from an EMBL/GenBank/DDBJ whole genome shotgun (WGS) entry which is preliminary data.</text>
</comment>
<dbReference type="RefSeq" id="WP_160346010.1">
    <property type="nucleotide sequence ID" value="NZ_WSRR01000013.1"/>
</dbReference>
<organism evidence="1 2">
    <name type="scientific">Adlercreutzia mucosicola</name>
    <dbReference type="NCBI Taxonomy" id="580026"/>
    <lineage>
        <taxon>Bacteria</taxon>
        <taxon>Bacillati</taxon>
        <taxon>Actinomycetota</taxon>
        <taxon>Coriobacteriia</taxon>
        <taxon>Eggerthellales</taxon>
        <taxon>Eggerthellaceae</taxon>
        <taxon>Adlercreutzia</taxon>
    </lineage>
</organism>
<keyword evidence="2" id="KW-1185">Reference proteome</keyword>
<evidence type="ECO:0000313" key="2">
    <source>
        <dbReference type="Proteomes" id="UP000463388"/>
    </source>
</evidence>
<dbReference type="Proteomes" id="UP000463388">
    <property type="component" value="Unassembled WGS sequence"/>
</dbReference>
<evidence type="ECO:0000313" key="1">
    <source>
        <dbReference type="EMBL" id="MVX61073.1"/>
    </source>
</evidence>
<name>A0A6N8JMB2_9ACTN</name>
<proteinExistence type="predicted"/>
<gene>
    <name evidence="1" type="ORF">GKZ27_06360</name>
</gene>
<protein>
    <submittedName>
        <fullName evidence="1">Uncharacterized protein</fullName>
    </submittedName>
</protein>
<reference evidence="1 2" key="1">
    <citation type="submission" date="2019-12" db="EMBL/GenBank/DDBJ databases">
        <title>Microbes associate with the intestines of laboratory mice.</title>
        <authorList>
            <person name="Navarre W."/>
            <person name="Wong E."/>
        </authorList>
    </citation>
    <scope>NUCLEOTIDE SEQUENCE [LARGE SCALE GENOMIC DNA]</scope>
    <source>
        <strain evidence="1 2">NM66_B29</strain>
    </source>
</reference>
<dbReference type="EMBL" id="WSRR01000013">
    <property type="protein sequence ID" value="MVX61073.1"/>
    <property type="molecule type" value="Genomic_DNA"/>
</dbReference>
<dbReference type="OrthoDB" id="3199543at2"/>